<feature type="compositionally biased region" description="Low complexity" evidence="1">
    <location>
        <begin position="40"/>
        <end position="74"/>
    </location>
</feature>
<protein>
    <submittedName>
        <fullName evidence="2">DUF732 domain-containing protein</fullName>
    </submittedName>
</protein>
<dbReference type="Proteomes" id="UP000305233">
    <property type="component" value="Unassembled WGS sequence"/>
</dbReference>
<reference evidence="2 3" key="1">
    <citation type="submission" date="2019-04" db="EMBL/GenBank/DDBJ databases">
        <authorList>
            <person name="Liu Q."/>
            <person name="Xin Y.-H."/>
        </authorList>
    </citation>
    <scope>NUCLEOTIDE SEQUENCE [LARGE SCALE GENOMIC DNA]</scope>
    <source>
        <strain evidence="2 3">AM23</strain>
    </source>
</reference>
<feature type="region of interest" description="Disordered" evidence="1">
    <location>
        <begin position="40"/>
        <end position="83"/>
    </location>
</feature>
<comment type="caution">
    <text evidence="2">The sequence shown here is derived from an EMBL/GenBank/DDBJ whole genome shotgun (WGS) entry which is preliminary data.</text>
</comment>
<name>A0A4S5DZX3_9MICC</name>
<gene>
    <name evidence="2" type="ORF">E8P82_14705</name>
</gene>
<dbReference type="AlphaFoldDB" id="A0A4S5DZX3"/>
<sequence>MTRDPKLPKGSVRLSTGGLMKYGLITITAAVLLLTGCSSSRTSATPSTSASTSAEPTTAERTPTQQPTQTQPTVTAPPPTVSSLTRDEQIEEVFLDQVRGAQPNLESREGDGMVIIAEAFCTGYDNGATSNEINDFILEAAGDAYTVMELVTIHGAAVGAFCPEHIDKLG</sequence>
<dbReference type="OrthoDB" id="9829954at2"/>
<keyword evidence="3" id="KW-1185">Reference proteome</keyword>
<organism evidence="2 3">
    <name type="scientific">Arthrobacter echini</name>
    <dbReference type="NCBI Taxonomy" id="1529066"/>
    <lineage>
        <taxon>Bacteria</taxon>
        <taxon>Bacillati</taxon>
        <taxon>Actinomycetota</taxon>
        <taxon>Actinomycetes</taxon>
        <taxon>Micrococcales</taxon>
        <taxon>Micrococcaceae</taxon>
        <taxon>Arthrobacter</taxon>
    </lineage>
</organism>
<evidence type="ECO:0000256" key="1">
    <source>
        <dbReference type="SAM" id="MobiDB-lite"/>
    </source>
</evidence>
<evidence type="ECO:0000313" key="2">
    <source>
        <dbReference type="EMBL" id="THJ64584.1"/>
    </source>
</evidence>
<accession>A0A4S5DZX3</accession>
<proteinExistence type="predicted"/>
<dbReference type="EMBL" id="SSWH01000024">
    <property type="protein sequence ID" value="THJ64584.1"/>
    <property type="molecule type" value="Genomic_DNA"/>
</dbReference>
<evidence type="ECO:0000313" key="3">
    <source>
        <dbReference type="Proteomes" id="UP000305233"/>
    </source>
</evidence>